<dbReference type="InterPro" id="IPR036873">
    <property type="entry name" value="Rhodanese-like_dom_sf"/>
</dbReference>
<comment type="caution">
    <text evidence="2">The sequence shown here is derived from an EMBL/GenBank/DDBJ whole genome shotgun (WGS) entry which is preliminary data.</text>
</comment>
<dbReference type="EMBL" id="JACHEP010000010">
    <property type="protein sequence ID" value="MBB5324940.1"/>
    <property type="molecule type" value="Genomic_DNA"/>
</dbReference>
<dbReference type="PROSITE" id="PS50206">
    <property type="entry name" value="RHODANESE_3"/>
    <property type="match status" value="1"/>
</dbReference>
<dbReference type="SUPFAM" id="SSF52821">
    <property type="entry name" value="Rhodanese/Cell cycle control phosphatase"/>
    <property type="match status" value="1"/>
</dbReference>
<sequence length="60" mass="6954">MYMNMTQGKIPEARHLPLGERLQRLNELDRAKEYIIVCRSGNRSSLACEWLSERGFQVTG</sequence>
<dbReference type="PANTHER" id="PTHR43031">
    <property type="entry name" value="FAD-DEPENDENT OXIDOREDUCTASE"/>
    <property type="match status" value="1"/>
</dbReference>
<evidence type="ECO:0000313" key="3">
    <source>
        <dbReference type="Proteomes" id="UP000520011"/>
    </source>
</evidence>
<evidence type="ECO:0000313" key="2">
    <source>
        <dbReference type="EMBL" id="MBB5324940.1"/>
    </source>
</evidence>
<dbReference type="InterPro" id="IPR001763">
    <property type="entry name" value="Rhodanese-like_dom"/>
</dbReference>
<protein>
    <submittedName>
        <fullName evidence="2">Rhodanese-related sulfurtransferase</fullName>
    </submittedName>
</protein>
<dbReference type="Gene3D" id="3.40.250.10">
    <property type="entry name" value="Rhodanese-like domain"/>
    <property type="match status" value="1"/>
</dbReference>
<evidence type="ECO:0000259" key="1">
    <source>
        <dbReference type="PROSITE" id="PS50206"/>
    </source>
</evidence>
<dbReference type="PANTHER" id="PTHR43031:SF17">
    <property type="entry name" value="SULFURTRANSFERASE YTWF-RELATED"/>
    <property type="match status" value="1"/>
</dbReference>
<keyword evidence="3" id="KW-1185">Reference proteome</keyword>
<keyword evidence="2" id="KW-0808">Transferase</keyword>
<dbReference type="RefSeq" id="WP_246364046.1">
    <property type="nucleotide sequence ID" value="NZ_JACHEP010000010.1"/>
</dbReference>
<feature type="domain" description="Rhodanese" evidence="1">
    <location>
        <begin position="7"/>
        <end position="56"/>
    </location>
</feature>
<dbReference type="InterPro" id="IPR050229">
    <property type="entry name" value="GlpE_sulfurtransferase"/>
</dbReference>
<gene>
    <name evidence="2" type="ORF">HNQ34_002039</name>
</gene>
<name>A0A7W8IQN9_9BACL</name>
<dbReference type="Proteomes" id="UP000520011">
    <property type="component" value="Unassembled WGS sequence"/>
</dbReference>
<dbReference type="CDD" id="cd00158">
    <property type="entry name" value="RHOD"/>
    <property type="match status" value="1"/>
</dbReference>
<dbReference type="GO" id="GO:0016740">
    <property type="term" value="F:transferase activity"/>
    <property type="evidence" value="ECO:0007669"/>
    <property type="project" value="UniProtKB-KW"/>
</dbReference>
<reference evidence="2 3" key="1">
    <citation type="submission" date="2020-08" db="EMBL/GenBank/DDBJ databases">
        <title>Genomic Encyclopedia of Type Strains, Phase IV (KMG-IV): sequencing the most valuable type-strain genomes for metagenomic binning, comparative biology and taxonomic classification.</title>
        <authorList>
            <person name="Goeker M."/>
        </authorList>
    </citation>
    <scope>NUCLEOTIDE SEQUENCE [LARGE SCALE GENOMIC DNA]</scope>
    <source>
        <strain evidence="2 3">DSM 16325</strain>
    </source>
</reference>
<dbReference type="Pfam" id="PF00581">
    <property type="entry name" value="Rhodanese"/>
    <property type="match status" value="1"/>
</dbReference>
<organism evidence="2 3">
    <name type="scientific">Anoxybacteroides tepidamans</name>
    <dbReference type="NCBI Taxonomy" id="265948"/>
    <lineage>
        <taxon>Bacteria</taxon>
        <taxon>Bacillati</taxon>
        <taxon>Bacillota</taxon>
        <taxon>Bacilli</taxon>
        <taxon>Bacillales</taxon>
        <taxon>Anoxybacillaceae</taxon>
        <taxon>Anoxybacteroides</taxon>
    </lineage>
</organism>
<accession>A0A7W8IQN9</accession>
<dbReference type="AlphaFoldDB" id="A0A7W8IQN9"/>
<proteinExistence type="predicted"/>